<name>A0A951PZZ7_9NOST</name>
<evidence type="ECO:0000313" key="2">
    <source>
        <dbReference type="EMBL" id="MBW4562721.1"/>
    </source>
</evidence>
<proteinExistence type="predicted"/>
<dbReference type="EMBL" id="JAHHHN010000008">
    <property type="protein sequence ID" value="MBW4562721.1"/>
    <property type="molecule type" value="Genomic_DNA"/>
</dbReference>
<dbReference type="InterPro" id="IPR012903">
    <property type="entry name" value="Nif11"/>
</dbReference>
<reference evidence="2" key="2">
    <citation type="journal article" date="2022" name="Microbiol. Resour. Announc.">
        <title>Metagenome Sequencing to Explore Phylogenomics of Terrestrial Cyanobacteria.</title>
        <authorList>
            <person name="Ward R.D."/>
            <person name="Stajich J.E."/>
            <person name="Johansen J.R."/>
            <person name="Huntemann M."/>
            <person name="Clum A."/>
            <person name="Foster B."/>
            <person name="Foster B."/>
            <person name="Roux S."/>
            <person name="Palaniappan K."/>
            <person name="Varghese N."/>
            <person name="Mukherjee S."/>
            <person name="Reddy T.B.K."/>
            <person name="Daum C."/>
            <person name="Copeland A."/>
            <person name="Chen I.A."/>
            <person name="Ivanova N.N."/>
            <person name="Kyrpides N.C."/>
            <person name="Shapiro N."/>
            <person name="Eloe-Fadrosh E.A."/>
            <person name="Pietrasiak N."/>
        </authorList>
    </citation>
    <scope>NUCLEOTIDE SEQUENCE</scope>
    <source>
        <strain evidence="2">JT2-VF2</strain>
    </source>
</reference>
<comment type="caution">
    <text evidence="2">The sequence shown here is derived from an EMBL/GenBank/DDBJ whole genome shotgun (WGS) entry which is preliminary data.</text>
</comment>
<protein>
    <submittedName>
        <fullName evidence="2">Nif11-like leader peptide family natural product</fullName>
    </submittedName>
</protein>
<evidence type="ECO:0000313" key="3">
    <source>
        <dbReference type="Proteomes" id="UP000715781"/>
    </source>
</evidence>
<accession>A0A951PZZ7</accession>
<dbReference type="InterPro" id="IPR022516">
    <property type="entry name" value="CHP03798_Ocin"/>
</dbReference>
<dbReference type="NCBIfam" id="TIGR03798">
    <property type="entry name" value="leader_Nif11"/>
    <property type="match status" value="1"/>
</dbReference>
<reference evidence="2" key="1">
    <citation type="submission" date="2021-05" db="EMBL/GenBank/DDBJ databases">
        <authorList>
            <person name="Pietrasiak N."/>
            <person name="Ward R."/>
            <person name="Stajich J.E."/>
            <person name="Kurbessoian T."/>
        </authorList>
    </citation>
    <scope>NUCLEOTIDE SEQUENCE</scope>
    <source>
        <strain evidence="2">JT2-VF2</strain>
    </source>
</reference>
<sequence length="101" mass="11376">MSKQNVEQFYIVVENNQQLQEQLGQADNPQSFYDMAARLGQENGYSFTAQEAEDFTNQRVQQGNAELSDQNLEAVAGGRSCPMDTRFTFCVFISSCWGSKC</sequence>
<dbReference type="Proteomes" id="UP000715781">
    <property type="component" value="Unassembled WGS sequence"/>
</dbReference>
<dbReference type="AlphaFoldDB" id="A0A951PZZ7"/>
<feature type="domain" description="Nif11" evidence="1">
    <location>
        <begin position="1"/>
        <end position="51"/>
    </location>
</feature>
<organism evidence="2 3">
    <name type="scientific">Mojavia pulchra JT2-VF2</name>
    <dbReference type="NCBI Taxonomy" id="287848"/>
    <lineage>
        <taxon>Bacteria</taxon>
        <taxon>Bacillati</taxon>
        <taxon>Cyanobacteriota</taxon>
        <taxon>Cyanophyceae</taxon>
        <taxon>Nostocales</taxon>
        <taxon>Nostocaceae</taxon>
    </lineage>
</organism>
<evidence type="ECO:0000259" key="1">
    <source>
        <dbReference type="Pfam" id="PF07862"/>
    </source>
</evidence>
<gene>
    <name evidence="2" type="ORF">KME32_16545</name>
</gene>
<dbReference type="Pfam" id="PF07862">
    <property type="entry name" value="Nif11"/>
    <property type="match status" value="1"/>
</dbReference>